<dbReference type="SUPFAM" id="SSF52540">
    <property type="entry name" value="P-loop containing nucleoside triphosphate hydrolases"/>
    <property type="match status" value="1"/>
</dbReference>
<dbReference type="InterPro" id="IPR029016">
    <property type="entry name" value="GAF-like_dom_sf"/>
</dbReference>
<keyword evidence="8" id="KW-1185">Reference proteome</keyword>
<evidence type="ECO:0000313" key="8">
    <source>
        <dbReference type="Proteomes" id="UP000077519"/>
    </source>
</evidence>
<dbReference type="PANTHER" id="PTHR32071:SF122">
    <property type="entry name" value="SIGMA FACTOR"/>
    <property type="match status" value="1"/>
</dbReference>
<dbReference type="GO" id="GO:0043565">
    <property type="term" value="F:sequence-specific DNA binding"/>
    <property type="evidence" value="ECO:0007669"/>
    <property type="project" value="InterPro"/>
</dbReference>
<dbReference type="Pfam" id="PF25601">
    <property type="entry name" value="AAA_lid_14"/>
    <property type="match status" value="1"/>
</dbReference>
<reference evidence="7 8" key="1">
    <citation type="submission" date="2016-03" db="EMBL/GenBank/DDBJ databases">
        <title>Genome sequence of Rhodococcus kyotonensis KB10.</title>
        <authorList>
            <person name="Jeong H."/>
            <person name="Hong C.E."/>
            <person name="Jo S.H."/>
            <person name="Park J.M."/>
        </authorList>
    </citation>
    <scope>NUCLEOTIDE SEQUENCE [LARGE SCALE GENOMIC DNA]</scope>
    <source>
        <strain evidence="7 8">KB10</strain>
    </source>
</reference>
<dbReference type="GO" id="GO:0005524">
    <property type="term" value="F:ATP binding"/>
    <property type="evidence" value="ECO:0007669"/>
    <property type="project" value="UniProtKB-KW"/>
</dbReference>
<evidence type="ECO:0000259" key="6">
    <source>
        <dbReference type="PROSITE" id="PS50045"/>
    </source>
</evidence>
<dbReference type="InterPro" id="IPR009057">
    <property type="entry name" value="Homeodomain-like_sf"/>
</dbReference>
<dbReference type="PANTHER" id="PTHR32071">
    <property type="entry name" value="TRANSCRIPTIONAL REGULATORY PROTEIN"/>
    <property type="match status" value="1"/>
</dbReference>
<dbReference type="PROSITE" id="PS50045">
    <property type="entry name" value="SIGMA54_INTERACT_4"/>
    <property type="match status" value="1"/>
</dbReference>
<dbReference type="Pfam" id="PF02954">
    <property type="entry name" value="HTH_8"/>
    <property type="match status" value="1"/>
</dbReference>
<dbReference type="Gene3D" id="1.10.8.60">
    <property type="match status" value="1"/>
</dbReference>
<feature type="domain" description="Sigma-54 factor interaction" evidence="6">
    <location>
        <begin position="453"/>
        <end position="515"/>
    </location>
</feature>
<accession>A0A177YLB2</accession>
<dbReference type="Gene3D" id="1.10.10.60">
    <property type="entry name" value="Homeodomain-like"/>
    <property type="match status" value="1"/>
</dbReference>
<dbReference type="GO" id="GO:0006355">
    <property type="term" value="P:regulation of DNA-templated transcription"/>
    <property type="evidence" value="ECO:0007669"/>
    <property type="project" value="InterPro"/>
</dbReference>
<keyword evidence="3" id="KW-0805">Transcription regulation</keyword>
<dbReference type="Gene3D" id="3.30.450.40">
    <property type="match status" value="1"/>
</dbReference>
<proteinExistence type="predicted"/>
<evidence type="ECO:0000256" key="2">
    <source>
        <dbReference type="ARBA" id="ARBA00022840"/>
    </source>
</evidence>
<protein>
    <submittedName>
        <fullName evidence="7">Fis family transcriptional regulator</fullName>
    </submittedName>
</protein>
<gene>
    <name evidence="7" type="ORF">A3K89_17060</name>
</gene>
<keyword evidence="2" id="KW-0067">ATP-binding</keyword>
<dbReference type="PRINTS" id="PR01590">
    <property type="entry name" value="HTHFIS"/>
</dbReference>
<dbReference type="Proteomes" id="UP000077519">
    <property type="component" value="Unassembled WGS sequence"/>
</dbReference>
<dbReference type="Pfam" id="PF01590">
    <property type="entry name" value="GAF"/>
    <property type="match status" value="1"/>
</dbReference>
<evidence type="ECO:0000256" key="1">
    <source>
        <dbReference type="ARBA" id="ARBA00022741"/>
    </source>
</evidence>
<evidence type="ECO:0000256" key="3">
    <source>
        <dbReference type="ARBA" id="ARBA00023015"/>
    </source>
</evidence>
<comment type="caution">
    <text evidence="7">The sequence shown here is derived from an EMBL/GenBank/DDBJ whole genome shotgun (WGS) entry which is preliminary data.</text>
</comment>
<dbReference type="AlphaFoldDB" id="A0A177YLB2"/>
<dbReference type="EMBL" id="LVHI01000005">
    <property type="protein sequence ID" value="OAK56191.1"/>
    <property type="molecule type" value="Genomic_DNA"/>
</dbReference>
<evidence type="ECO:0000256" key="4">
    <source>
        <dbReference type="ARBA" id="ARBA00023125"/>
    </source>
</evidence>
<evidence type="ECO:0000256" key="5">
    <source>
        <dbReference type="ARBA" id="ARBA00023163"/>
    </source>
</evidence>
<keyword evidence="5" id="KW-0804">Transcription</keyword>
<organism evidence="7 8">
    <name type="scientific">Rhodococcoides kyotonense</name>
    <dbReference type="NCBI Taxonomy" id="398843"/>
    <lineage>
        <taxon>Bacteria</taxon>
        <taxon>Bacillati</taxon>
        <taxon>Actinomycetota</taxon>
        <taxon>Actinomycetes</taxon>
        <taxon>Mycobacteriales</taxon>
        <taxon>Nocardiaceae</taxon>
        <taxon>Rhodococcoides</taxon>
    </lineage>
</organism>
<dbReference type="InterPro" id="IPR002078">
    <property type="entry name" value="Sigma_54_int"/>
</dbReference>
<dbReference type="InterPro" id="IPR027417">
    <property type="entry name" value="P-loop_NTPase"/>
</dbReference>
<dbReference type="InterPro" id="IPR003018">
    <property type="entry name" value="GAF"/>
</dbReference>
<keyword evidence="1" id="KW-0547">Nucleotide-binding</keyword>
<keyword evidence="4" id="KW-0238">DNA-binding</keyword>
<dbReference type="InterPro" id="IPR058031">
    <property type="entry name" value="AAA_lid_NorR"/>
</dbReference>
<dbReference type="InterPro" id="IPR002197">
    <property type="entry name" value="HTH_Fis"/>
</dbReference>
<evidence type="ECO:0000313" key="7">
    <source>
        <dbReference type="EMBL" id="OAK56191.1"/>
    </source>
</evidence>
<dbReference type="SUPFAM" id="SSF46689">
    <property type="entry name" value="Homeodomain-like"/>
    <property type="match status" value="1"/>
</dbReference>
<name>A0A177YLB2_9NOCA</name>
<sequence length="592" mass="64222">MSLDERTRTLLRARESFMSGDPDIDSSPVRPAIVQSWRRSILYGLEPNRSRPIFEDTQRVNEQFLAAARPVIDARRGALMDSSSSLTITDAQGLVLSRCVEDSKLTRRLDHHDVLPGYSFAETSVGTNSAGMILETGHASMVAGPEHFFEESLALTCAGAPIYHPTSKRLIGTLNLTCRFEDTSPIMLSWVREVAAEVERALAVVSTRREHLLFEAFLADNRDSRHGVVCLDEHTIISNAAASRVIGSADQPILWEHAAKAMSGGRTDRALQLDLANGSTVSVTVSPVQDGPLAVGAVLRVKAPSKRTTKNDADANGSLLSIPGLVGRSPEWQRVCRAALDPSAMSLLIVGDAGTGKSAIATGVLGNDVTVIDADSLESADRAAWVAQVHDTLATTTNPVVLRHLNVIEPSWQRSVVAALGLARDRGIRVAATMAAPEGVSLSTPLVEWFDTTVAVPRLSERSDDLPSLLDALSSRHNRTGRRIRWMADAVQTLGRVEWDRNILSLDAVVRELVVSKRREYIGAQDLPTDIRVRAARRQLLGLEQAEATAIMNALRDTGGNKRLAADKLGIARSTLYRKVRAFGIDLSAAHF</sequence>